<gene>
    <name evidence="10" type="primary">trxB</name>
    <name evidence="10" type="ORF">IAD04_00370</name>
</gene>
<dbReference type="PANTHER" id="PTHR48105">
    <property type="entry name" value="THIOREDOXIN REDUCTASE 1-RELATED-RELATED"/>
    <property type="match status" value="1"/>
</dbReference>
<dbReference type="AlphaFoldDB" id="A0A9D1KA46"/>
<protein>
    <recommendedName>
        <fullName evidence="7">Thioredoxin reductase</fullName>
        <ecNumber evidence="7">1.8.1.9</ecNumber>
    </recommendedName>
</protein>
<reference evidence="10" key="2">
    <citation type="journal article" date="2021" name="PeerJ">
        <title>Extensive microbial diversity within the chicken gut microbiome revealed by metagenomics and culture.</title>
        <authorList>
            <person name="Gilroy R."/>
            <person name="Ravi A."/>
            <person name="Getino M."/>
            <person name="Pursley I."/>
            <person name="Horton D.L."/>
            <person name="Alikhan N.F."/>
            <person name="Baker D."/>
            <person name="Gharbi K."/>
            <person name="Hall N."/>
            <person name="Watson M."/>
            <person name="Adriaenssens E.M."/>
            <person name="Foster-Nyarko E."/>
            <person name="Jarju S."/>
            <person name="Secka A."/>
            <person name="Antonio M."/>
            <person name="Oren A."/>
            <person name="Chaudhuri R.R."/>
            <person name="La Ragione R."/>
            <person name="Hildebrand F."/>
            <person name="Pallen M.J."/>
        </authorList>
    </citation>
    <scope>NUCLEOTIDE SEQUENCE</scope>
    <source>
        <strain evidence="10">14508</strain>
    </source>
</reference>
<dbReference type="Gene3D" id="3.50.50.60">
    <property type="entry name" value="FAD/NAD(P)-binding domain"/>
    <property type="match status" value="2"/>
</dbReference>
<dbReference type="PRINTS" id="PR00368">
    <property type="entry name" value="FADPNR"/>
</dbReference>
<evidence type="ECO:0000259" key="9">
    <source>
        <dbReference type="Pfam" id="PF07992"/>
    </source>
</evidence>
<comment type="subunit">
    <text evidence="7">Homodimer.</text>
</comment>
<keyword evidence="3 7" id="KW-0274">FAD</keyword>
<evidence type="ECO:0000256" key="4">
    <source>
        <dbReference type="ARBA" id="ARBA00023002"/>
    </source>
</evidence>
<comment type="caution">
    <text evidence="10">The sequence shown here is derived from an EMBL/GenBank/DDBJ whole genome shotgun (WGS) entry which is preliminary data.</text>
</comment>
<proteinExistence type="inferred from homology"/>
<evidence type="ECO:0000313" key="11">
    <source>
        <dbReference type="Proteomes" id="UP000886893"/>
    </source>
</evidence>
<comment type="catalytic activity">
    <reaction evidence="7">
        <text>[thioredoxin]-dithiol + NADP(+) = [thioredoxin]-disulfide + NADPH + H(+)</text>
        <dbReference type="Rhea" id="RHEA:20345"/>
        <dbReference type="Rhea" id="RHEA-COMP:10698"/>
        <dbReference type="Rhea" id="RHEA-COMP:10700"/>
        <dbReference type="ChEBI" id="CHEBI:15378"/>
        <dbReference type="ChEBI" id="CHEBI:29950"/>
        <dbReference type="ChEBI" id="CHEBI:50058"/>
        <dbReference type="ChEBI" id="CHEBI:57783"/>
        <dbReference type="ChEBI" id="CHEBI:58349"/>
        <dbReference type="EC" id="1.8.1.9"/>
    </reaction>
</comment>
<dbReference type="InterPro" id="IPR005982">
    <property type="entry name" value="Thioredox_Rdtase"/>
</dbReference>
<organism evidence="10 11">
    <name type="scientific">Candidatus Caccosoma faecigallinarum</name>
    <dbReference type="NCBI Taxonomy" id="2840720"/>
    <lineage>
        <taxon>Bacteria</taxon>
        <taxon>Bacillati</taxon>
        <taxon>Bacillota</taxon>
        <taxon>Bacillota incertae sedis</taxon>
        <taxon>Candidatus Caccosoma</taxon>
    </lineage>
</organism>
<evidence type="ECO:0000256" key="6">
    <source>
        <dbReference type="ARBA" id="ARBA00023284"/>
    </source>
</evidence>
<dbReference type="Pfam" id="PF07992">
    <property type="entry name" value="Pyr_redox_2"/>
    <property type="match status" value="1"/>
</dbReference>
<evidence type="ECO:0000256" key="1">
    <source>
        <dbReference type="ARBA" id="ARBA00009333"/>
    </source>
</evidence>
<dbReference type="NCBIfam" id="TIGR01292">
    <property type="entry name" value="TRX_reduct"/>
    <property type="match status" value="1"/>
</dbReference>
<dbReference type="PROSITE" id="PS00573">
    <property type="entry name" value="PYRIDINE_REDOX_2"/>
    <property type="match status" value="1"/>
</dbReference>
<keyword evidence="2 7" id="KW-0285">Flavoprotein</keyword>
<evidence type="ECO:0000256" key="8">
    <source>
        <dbReference type="RuleBase" id="RU003881"/>
    </source>
</evidence>
<dbReference type="InterPro" id="IPR050097">
    <property type="entry name" value="Ferredoxin-NADP_redctase_2"/>
</dbReference>
<feature type="domain" description="FAD/NAD(P)-binding" evidence="9">
    <location>
        <begin position="4"/>
        <end position="290"/>
    </location>
</feature>
<evidence type="ECO:0000256" key="7">
    <source>
        <dbReference type="RuleBase" id="RU003880"/>
    </source>
</evidence>
<dbReference type="InterPro" id="IPR036188">
    <property type="entry name" value="FAD/NAD-bd_sf"/>
</dbReference>
<keyword evidence="5" id="KW-1015">Disulfide bond</keyword>
<sequence length="303" mass="33216">MESYDVIIIGAGPAGLSAALYALRGNLKTLILENDTPGGKVVKTSEITNWPGIIQVDGPTLAYNMYEQVLSLNAVYKYGRVIKIQNRKKDKIVYTDDSKYKTKAVIIATGTVYKKIGLENEDKYYGRGISYCAVCDAKLYQGKNIAVLGGGDSALKEAIYLSNFANEVVLIHRRDSFRASPNLIDKMIKIPNILCKTPYVIKKITGKEAIEGITIENPDTKDQLYLSIDGLFPFIGSTPATDFVQDLGILNEQGYVLVNEHMETTIPGIYAAGDVIAKELRQIVTACNDGAIAAQHIVENLKI</sequence>
<dbReference type="InterPro" id="IPR023753">
    <property type="entry name" value="FAD/NAD-binding_dom"/>
</dbReference>
<evidence type="ECO:0000256" key="2">
    <source>
        <dbReference type="ARBA" id="ARBA00022630"/>
    </source>
</evidence>
<accession>A0A9D1KA46</accession>
<comment type="cofactor">
    <cofactor evidence="8">
        <name>FAD</name>
        <dbReference type="ChEBI" id="CHEBI:57692"/>
    </cofactor>
    <text evidence="8">Binds 1 FAD per subunit.</text>
</comment>
<dbReference type="InterPro" id="IPR008255">
    <property type="entry name" value="Pyr_nucl-diS_OxRdtase_2_AS"/>
</dbReference>
<evidence type="ECO:0000256" key="3">
    <source>
        <dbReference type="ARBA" id="ARBA00022827"/>
    </source>
</evidence>
<dbReference type="PRINTS" id="PR00469">
    <property type="entry name" value="PNDRDTASEII"/>
</dbReference>
<reference evidence="10" key="1">
    <citation type="submission" date="2020-10" db="EMBL/GenBank/DDBJ databases">
        <authorList>
            <person name="Gilroy R."/>
        </authorList>
    </citation>
    <scope>NUCLEOTIDE SEQUENCE</scope>
    <source>
        <strain evidence="10">14508</strain>
    </source>
</reference>
<evidence type="ECO:0000313" key="10">
    <source>
        <dbReference type="EMBL" id="HIT16825.1"/>
    </source>
</evidence>
<dbReference type="GO" id="GO:0005737">
    <property type="term" value="C:cytoplasm"/>
    <property type="evidence" value="ECO:0007669"/>
    <property type="project" value="InterPro"/>
</dbReference>
<dbReference type="SUPFAM" id="SSF51905">
    <property type="entry name" value="FAD/NAD(P)-binding domain"/>
    <property type="match status" value="1"/>
</dbReference>
<keyword evidence="8" id="KW-0521">NADP</keyword>
<keyword evidence="4 7" id="KW-0560">Oxidoreductase</keyword>
<dbReference type="GO" id="GO:0004791">
    <property type="term" value="F:thioredoxin-disulfide reductase (NADPH) activity"/>
    <property type="evidence" value="ECO:0007669"/>
    <property type="project" value="UniProtKB-UniRule"/>
</dbReference>
<name>A0A9D1KA46_9FIRM</name>
<dbReference type="Proteomes" id="UP000886893">
    <property type="component" value="Unassembled WGS sequence"/>
</dbReference>
<keyword evidence="6 7" id="KW-0676">Redox-active center</keyword>
<comment type="similarity">
    <text evidence="1 7">Belongs to the class-II pyridine nucleotide-disulfide oxidoreductase family.</text>
</comment>
<dbReference type="EMBL" id="DVKI01000011">
    <property type="protein sequence ID" value="HIT16825.1"/>
    <property type="molecule type" value="Genomic_DNA"/>
</dbReference>
<dbReference type="EC" id="1.8.1.9" evidence="7"/>
<evidence type="ECO:0000256" key="5">
    <source>
        <dbReference type="ARBA" id="ARBA00023157"/>
    </source>
</evidence>
<dbReference type="GO" id="GO:0019430">
    <property type="term" value="P:removal of superoxide radicals"/>
    <property type="evidence" value="ECO:0007669"/>
    <property type="project" value="UniProtKB-UniRule"/>
</dbReference>